<evidence type="ECO:0000256" key="7">
    <source>
        <dbReference type="SAM" id="Phobius"/>
    </source>
</evidence>
<evidence type="ECO:0000256" key="5">
    <source>
        <dbReference type="ARBA" id="ARBA00023136"/>
    </source>
</evidence>
<dbReference type="PANTHER" id="PTHR31893">
    <property type="entry name" value="TRANSMEMBRANE PROTEIN 151 HOMOLOG"/>
    <property type="match status" value="1"/>
</dbReference>
<evidence type="ECO:0000256" key="6">
    <source>
        <dbReference type="SAM" id="MobiDB-lite"/>
    </source>
</evidence>
<dbReference type="AlphaFoldDB" id="A0AAV6U4H5"/>
<evidence type="ECO:0008006" key="10">
    <source>
        <dbReference type="Google" id="ProtNLM"/>
    </source>
</evidence>
<comment type="subcellular location">
    <subcellularLocation>
        <location evidence="1">Membrane</location>
        <topology evidence="1">Multi-pass membrane protein</topology>
    </subcellularLocation>
</comment>
<protein>
    <recommendedName>
        <fullName evidence="10">Transmembrane protein 151B</fullName>
    </recommendedName>
</protein>
<accession>A0AAV6U4H5</accession>
<organism evidence="8 9">
    <name type="scientific">Oedothorax gibbosus</name>
    <dbReference type="NCBI Taxonomy" id="931172"/>
    <lineage>
        <taxon>Eukaryota</taxon>
        <taxon>Metazoa</taxon>
        <taxon>Ecdysozoa</taxon>
        <taxon>Arthropoda</taxon>
        <taxon>Chelicerata</taxon>
        <taxon>Arachnida</taxon>
        <taxon>Araneae</taxon>
        <taxon>Araneomorphae</taxon>
        <taxon>Entelegynae</taxon>
        <taxon>Araneoidea</taxon>
        <taxon>Linyphiidae</taxon>
        <taxon>Erigoninae</taxon>
        <taxon>Oedothorax</taxon>
    </lineage>
</organism>
<feature type="transmembrane region" description="Helical" evidence="7">
    <location>
        <begin position="74"/>
        <end position="92"/>
    </location>
</feature>
<keyword evidence="5 7" id="KW-0472">Membrane</keyword>
<keyword evidence="9" id="KW-1185">Reference proteome</keyword>
<dbReference type="GO" id="GO:0016020">
    <property type="term" value="C:membrane"/>
    <property type="evidence" value="ECO:0007669"/>
    <property type="project" value="UniProtKB-SubCell"/>
</dbReference>
<evidence type="ECO:0000313" key="8">
    <source>
        <dbReference type="EMBL" id="KAG8179005.1"/>
    </source>
</evidence>
<dbReference type="Proteomes" id="UP000827092">
    <property type="component" value="Unassembled WGS sequence"/>
</dbReference>
<evidence type="ECO:0000256" key="4">
    <source>
        <dbReference type="ARBA" id="ARBA00022989"/>
    </source>
</evidence>
<feature type="transmembrane region" description="Helical" evidence="7">
    <location>
        <begin position="28"/>
        <end position="54"/>
    </location>
</feature>
<proteinExistence type="inferred from homology"/>
<reference evidence="8 9" key="1">
    <citation type="journal article" date="2022" name="Nat. Ecol. Evol.">
        <title>A masculinizing supergene underlies an exaggerated male reproductive morph in a spider.</title>
        <authorList>
            <person name="Hendrickx F."/>
            <person name="De Corte Z."/>
            <person name="Sonet G."/>
            <person name="Van Belleghem S.M."/>
            <person name="Kostlbacher S."/>
            <person name="Vangestel C."/>
        </authorList>
    </citation>
    <scope>NUCLEOTIDE SEQUENCE [LARGE SCALE GENOMIC DNA]</scope>
    <source>
        <strain evidence="8">W744_W776</strain>
    </source>
</reference>
<dbReference type="InterPro" id="IPR026767">
    <property type="entry name" value="Tmem151"/>
</dbReference>
<comment type="similarity">
    <text evidence="2">Belongs to the TMEM151 family.</text>
</comment>
<gene>
    <name evidence="8" type="ORF">JTE90_014008</name>
</gene>
<evidence type="ECO:0000256" key="1">
    <source>
        <dbReference type="ARBA" id="ARBA00004141"/>
    </source>
</evidence>
<evidence type="ECO:0000313" key="9">
    <source>
        <dbReference type="Proteomes" id="UP000827092"/>
    </source>
</evidence>
<feature type="compositionally biased region" description="Polar residues" evidence="6">
    <location>
        <begin position="383"/>
        <end position="394"/>
    </location>
</feature>
<dbReference type="EMBL" id="JAFNEN010000654">
    <property type="protein sequence ID" value="KAG8179005.1"/>
    <property type="molecule type" value="Genomic_DNA"/>
</dbReference>
<keyword evidence="4 7" id="KW-1133">Transmembrane helix</keyword>
<dbReference type="Pfam" id="PF14857">
    <property type="entry name" value="TMEM151"/>
    <property type="match status" value="1"/>
</dbReference>
<feature type="region of interest" description="Disordered" evidence="6">
    <location>
        <begin position="368"/>
        <end position="394"/>
    </location>
</feature>
<evidence type="ECO:0000256" key="2">
    <source>
        <dbReference type="ARBA" id="ARBA00009583"/>
    </source>
</evidence>
<keyword evidence="3 7" id="KW-0812">Transmembrane</keyword>
<name>A0AAV6U4H5_9ARAC</name>
<evidence type="ECO:0000256" key="3">
    <source>
        <dbReference type="ARBA" id="ARBA00022692"/>
    </source>
</evidence>
<dbReference type="PANTHER" id="PTHR31893:SF5">
    <property type="entry name" value="TRANSMEMBRANE PROTEIN 151 HOMOLOG"/>
    <property type="match status" value="1"/>
</dbReference>
<sequence length="476" mass="55646">MQMDDGQTQRPQRISFFKSLRQGGHIKCLLLTALIIVCAGVIVWCRVARVSRLVVNFQNFPVSSREKTSPCDEGYVYIPVAFMVMLYLVYLVECWHCSTRLELTYKVDVDDVSHYIEQMRESQPIIWWKAVSYHYIRRSRQVTRYRNGDAYTTSQLYYERVNSRASASCFEYAECGSKDISKKLVDLEKHPATKIRFSKGFAFATLDAAGDFEEQRMRFFRENETFDDYMEMREGLDLLGVNFQEYMVTFANKDQLPWYVSHAMFWVLSFFLLSWPLRVIIDFQTAYVHFQVTKLFGSNPATSPSSLLENQLSPNSTEDSIDMERVIADGLNFAPSYSEAVLIEPIHYFASSVDSVLQMNHLQSSHRPSRRHSLCRSDGRETMPTTRNIPKSISQPFRPLQDFRRLNLSRLFPRWQRETPPCYEDAVSFSYPLVRYMSLRRSATERDLSSFRPLPGANRSWSSLFNWRKRNNETAL</sequence>
<feature type="transmembrane region" description="Helical" evidence="7">
    <location>
        <begin position="256"/>
        <end position="277"/>
    </location>
</feature>
<comment type="caution">
    <text evidence="8">The sequence shown here is derived from an EMBL/GenBank/DDBJ whole genome shotgun (WGS) entry which is preliminary data.</text>
</comment>